<dbReference type="InterPro" id="IPR002350">
    <property type="entry name" value="Kazal_dom"/>
</dbReference>
<sequence>MTQSKLPLQLLLVIFGVVQAQNQEPLVCDCSGKQANMAVCGTDGWTYHNICLLKEAQQTDPTFVVEIRPSPRGVRGFHTNDFDGNKDPKIYDGNHRDWHAPLREKEHIKTLLPQRHLWRRRTNPAVPRWSFSLSVGKRVDPTDRLALRPQPQRRPHLRRSQRAEPIARVSL</sequence>
<reference evidence="5" key="1">
    <citation type="submission" date="2017-01" db="EMBL/GenBank/DDBJ databases">
        <title>Comparative genomics of anhydrobiosis in the tardigrade Hypsibius dujardini.</title>
        <authorList>
            <person name="Yoshida Y."/>
            <person name="Koutsovoulos G."/>
            <person name="Laetsch D."/>
            <person name="Stevens L."/>
            <person name="Kumar S."/>
            <person name="Horikawa D."/>
            <person name="Ishino K."/>
            <person name="Komine S."/>
            <person name="Tomita M."/>
            <person name="Blaxter M."/>
            <person name="Arakawa K."/>
        </authorList>
    </citation>
    <scope>NUCLEOTIDE SEQUENCE [LARGE SCALE GENOMIC DNA]</scope>
    <source>
        <strain evidence="5">Z151</strain>
    </source>
</reference>
<feature type="non-terminal residue" evidence="4">
    <location>
        <position position="171"/>
    </location>
</feature>
<dbReference type="Pfam" id="PF07648">
    <property type="entry name" value="Kazal_2"/>
    <property type="match status" value="1"/>
</dbReference>
<evidence type="ECO:0000259" key="3">
    <source>
        <dbReference type="Pfam" id="PF07648"/>
    </source>
</evidence>
<feature type="domain" description="Kazal-like" evidence="3">
    <location>
        <begin position="28"/>
        <end position="56"/>
    </location>
</feature>
<evidence type="ECO:0000313" key="5">
    <source>
        <dbReference type="Proteomes" id="UP000192578"/>
    </source>
</evidence>
<keyword evidence="5" id="KW-1185">Reference proteome</keyword>
<feature type="region of interest" description="Disordered" evidence="1">
    <location>
        <begin position="150"/>
        <end position="171"/>
    </location>
</feature>
<dbReference type="CDD" id="cd00104">
    <property type="entry name" value="KAZAL_FS"/>
    <property type="match status" value="1"/>
</dbReference>
<feature type="compositionally biased region" description="Basic residues" evidence="1">
    <location>
        <begin position="151"/>
        <end position="160"/>
    </location>
</feature>
<comment type="caution">
    <text evidence="4">The sequence shown here is derived from an EMBL/GenBank/DDBJ whole genome shotgun (WGS) entry which is preliminary data.</text>
</comment>
<dbReference type="SUPFAM" id="SSF100895">
    <property type="entry name" value="Kazal-type serine protease inhibitors"/>
    <property type="match status" value="1"/>
</dbReference>
<dbReference type="InterPro" id="IPR036058">
    <property type="entry name" value="Kazal_dom_sf"/>
</dbReference>
<organism evidence="4 5">
    <name type="scientific">Hypsibius exemplaris</name>
    <name type="common">Freshwater tardigrade</name>
    <dbReference type="NCBI Taxonomy" id="2072580"/>
    <lineage>
        <taxon>Eukaryota</taxon>
        <taxon>Metazoa</taxon>
        <taxon>Ecdysozoa</taxon>
        <taxon>Tardigrada</taxon>
        <taxon>Eutardigrada</taxon>
        <taxon>Parachela</taxon>
        <taxon>Hypsibioidea</taxon>
        <taxon>Hypsibiidae</taxon>
        <taxon>Hypsibius</taxon>
    </lineage>
</organism>
<accession>A0A9X6RNV1</accession>
<protein>
    <recommendedName>
        <fullName evidence="3">Kazal-like domain-containing protein</fullName>
    </recommendedName>
</protein>
<dbReference type="AlphaFoldDB" id="A0A9X6RNV1"/>
<evidence type="ECO:0000313" key="4">
    <source>
        <dbReference type="EMBL" id="OWA54783.1"/>
    </source>
</evidence>
<keyword evidence="2" id="KW-0732">Signal</keyword>
<evidence type="ECO:0000256" key="1">
    <source>
        <dbReference type="SAM" id="MobiDB-lite"/>
    </source>
</evidence>
<feature type="chain" id="PRO_5040976964" description="Kazal-like domain-containing protein" evidence="2">
    <location>
        <begin position="21"/>
        <end position="171"/>
    </location>
</feature>
<feature type="signal peptide" evidence="2">
    <location>
        <begin position="1"/>
        <end position="20"/>
    </location>
</feature>
<dbReference type="Proteomes" id="UP000192578">
    <property type="component" value="Unassembled WGS sequence"/>
</dbReference>
<dbReference type="EMBL" id="MTYJ01000457">
    <property type="protein sequence ID" value="OWA54783.1"/>
    <property type="molecule type" value="Genomic_DNA"/>
</dbReference>
<dbReference type="OrthoDB" id="88853at2759"/>
<dbReference type="Gene3D" id="3.30.60.30">
    <property type="match status" value="1"/>
</dbReference>
<evidence type="ECO:0000256" key="2">
    <source>
        <dbReference type="SAM" id="SignalP"/>
    </source>
</evidence>
<proteinExistence type="predicted"/>
<name>A0A9X6RNV1_HYPEX</name>
<gene>
    <name evidence="4" type="ORF">BV898_19177</name>
</gene>